<protein>
    <submittedName>
        <fullName evidence="2">Uncharacterized protein</fullName>
    </submittedName>
</protein>
<evidence type="ECO:0000313" key="3">
    <source>
        <dbReference type="Proteomes" id="UP000276215"/>
    </source>
</evidence>
<gene>
    <name evidence="2" type="ORF">L873DRAFT_1824227</name>
</gene>
<evidence type="ECO:0000313" key="2">
    <source>
        <dbReference type="EMBL" id="RPA88646.1"/>
    </source>
</evidence>
<name>A0A3N4IS58_9PEZI</name>
<accession>A0A3N4IS58</accession>
<feature type="region of interest" description="Disordered" evidence="1">
    <location>
        <begin position="65"/>
        <end position="101"/>
    </location>
</feature>
<dbReference type="AlphaFoldDB" id="A0A3N4IS58"/>
<reference evidence="2 3" key="1">
    <citation type="journal article" date="2018" name="Nat. Ecol. Evol.">
        <title>Pezizomycetes genomes reveal the molecular basis of ectomycorrhizal truffle lifestyle.</title>
        <authorList>
            <person name="Murat C."/>
            <person name="Payen T."/>
            <person name="Noel B."/>
            <person name="Kuo A."/>
            <person name="Morin E."/>
            <person name="Chen J."/>
            <person name="Kohler A."/>
            <person name="Krizsan K."/>
            <person name="Balestrini R."/>
            <person name="Da Silva C."/>
            <person name="Montanini B."/>
            <person name="Hainaut M."/>
            <person name="Levati E."/>
            <person name="Barry K.W."/>
            <person name="Belfiori B."/>
            <person name="Cichocki N."/>
            <person name="Clum A."/>
            <person name="Dockter R.B."/>
            <person name="Fauchery L."/>
            <person name="Guy J."/>
            <person name="Iotti M."/>
            <person name="Le Tacon F."/>
            <person name="Lindquist E.A."/>
            <person name="Lipzen A."/>
            <person name="Malagnac F."/>
            <person name="Mello A."/>
            <person name="Molinier V."/>
            <person name="Miyauchi S."/>
            <person name="Poulain J."/>
            <person name="Riccioni C."/>
            <person name="Rubini A."/>
            <person name="Sitrit Y."/>
            <person name="Splivallo R."/>
            <person name="Traeger S."/>
            <person name="Wang M."/>
            <person name="Zifcakova L."/>
            <person name="Wipf D."/>
            <person name="Zambonelli A."/>
            <person name="Paolocci F."/>
            <person name="Nowrousian M."/>
            <person name="Ottonello S."/>
            <person name="Baldrian P."/>
            <person name="Spatafora J.W."/>
            <person name="Henrissat B."/>
            <person name="Nagy L.G."/>
            <person name="Aury J.M."/>
            <person name="Wincker P."/>
            <person name="Grigoriev I.V."/>
            <person name="Bonfante P."/>
            <person name="Martin F.M."/>
        </authorList>
    </citation>
    <scope>NUCLEOTIDE SEQUENCE [LARGE SCALE GENOMIC DNA]</scope>
    <source>
        <strain evidence="2 3">120613-1</strain>
    </source>
</reference>
<evidence type="ECO:0000256" key="1">
    <source>
        <dbReference type="SAM" id="MobiDB-lite"/>
    </source>
</evidence>
<sequence>MDLEIIDAYKFDIMLKIMLDQSEQIIVDKDIYQEQVEEREQAILDRRILAYQLLDMKKKIREKEQEIENSQNHLKDLHDKVREETEKNELFRGENKGELEK</sequence>
<feature type="compositionally biased region" description="Basic and acidic residues" evidence="1">
    <location>
        <begin position="73"/>
        <end position="101"/>
    </location>
</feature>
<proteinExistence type="predicted"/>
<keyword evidence="3" id="KW-1185">Reference proteome</keyword>
<dbReference type="Proteomes" id="UP000276215">
    <property type="component" value="Unassembled WGS sequence"/>
</dbReference>
<organism evidence="2 3">
    <name type="scientific">Choiromyces venosus 120613-1</name>
    <dbReference type="NCBI Taxonomy" id="1336337"/>
    <lineage>
        <taxon>Eukaryota</taxon>
        <taxon>Fungi</taxon>
        <taxon>Dikarya</taxon>
        <taxon>Ascomycota</taxon>
        <taxon>Pezizomycotina</taxon>
        <taxon>Pezizomycetes</taxon>
        <taxon>Pezizales</taxon>
        <taxon>Tuberaceae</taxon>
        <taxon>Choiromyces</taxon>
    </lineage>
</organism>
<dbReference type="EMBL" id="ML120729">
    <property type="protein sequence ID" value="RPA88646.1"/>
    <property type="molecule type" value="Genomic_DNA"/>
</dbReference>